<evidence type="ECO:0000313" key="5">
    <source>
        <dbReference type="Proteomes" id="UP000663852"/>
    </source>
</evidence>
<dbReference type="Proteomes" id="UP000663852">
    <property type="component" value="Unassembled WGS sequence"/>
</dbReference>
<dbReference type="AlphaFoldDB" id="A0A814CZ69"/>
<name>A0A814CZ69_ADIRI</name>
<evidence type="ECO:0000313" key="4">
    <source>
        <dbReference type="Proteomes" id="UP000663828"/>
    </source>
</evidence>
<keyword evidence="4" id="KW-1185">Reference proteome</keyword>
<keyword evidence="1" id="KW-0812">Transmembrane</keyword>
<gene>
    <name evidence="2" type="ORF">EDS130_LOCUS12216</name>
    <name evidence="3" type="ORF">XAT740_LOCUS23642</name>
</gene>
<comment type="caution">
    <text evidence="2">The sequence shown here is derived from an EMBL/GenBank/DDBJ whole genome shotgun (WGS) entry which is preliminary data.</text>
</comment>
<keyword evidence="1" id="KW-1133">Transmembrane helix</keyword>
<dbReference type="EMBL" id="CAJNOR010001794">
    <property type="protein sequence ID" value="CAF1200384.1"/>
    <property type="molecule type" value="Genomic_DNA"/>
</dbReference>
<protein>
    <submittedName>
        <fullName evidence="2">Uncharacterized protein</fullName>
    </submittedName>
</protein>
<dbReference type="Proteomes" id="UP000663828">
    <property type="component" value="Unassembled WGS sequence"/>
</dbReference>
<sequence>MFPLIAVPSNLSFGTTVKTMLQILTIETANRRFLTYDIHHMCKTTNNCARHFVEQKISQMQNRSYNRTDIYSSLQRLLFNQSTLSENLACCNMSNDIRQCSILDPSVSCHVIDDLIRLLGFIGVYVYIIGEYLLVLIFIIQITS</sequence>
<keyword evidence="1" id="KW-0472">Membrane</keyword>
<dbReference type="EMBL" id="CAJNOJ010000046">
    <property type="protein sequence ID" value="CAF0948748.1"/>
    <property type="molecule type" value="Genomic_DNA"/>
</dbReference>
<evidence type="ECO:0000313" key="3">
    <source>
        <dbReference type="EMBL" id="CAF1200384.1"/>
    </source>
</evidence>
<organism evidence="2 5">
    <name type="scientific">Adineta ricciae</name>
    <name type="common">Rotifer</name>
    <dbReference type="NCBI Taxonomy" id="249248"/>
    <lineage>
        <taxon>Eukaryota</taxon>
        <taxon>Metazoa</taxon>
        <taxon>Spiralia</taxon>
        <taxon>Gnathifera</taxon>
        <taxon>Rotifera</taxon>
        <taxon>Eurotatoria</taxon>
        <taxon>Bdelloidea</taxon>
        <taxon>Adinetida</taxon>
        <taxon>Adinetidae</taxon>
        <taxon>Adineta</taxon>
    </lineage>
</organism>
<proteinExistence type="predicted"/>
<evidence type="ECO:0000313" key="2">
    <source>
        <dbReference type="EMBL" id="CAF0948748.1"/>
    </source>
</evidence>
<evidence type="ECO:0000256" key="1">
    <source>
        <dbReference type="SAM" id="Phobius"/>
    </source>
</evidence>
<feature type="transmembrane region" description="Helical" evidence="1">
    <location>
        <begin position="118"/>
        <end position="140"/>
    </location>
</feature>
<reference evidence="2" key="1">
    <citation type="submission" date="2021-02" db="EMBL/GenBank/DDBJ databases">
        <authorList>
            <person name="Nowell W R."/>
        </authorList>
    </citation>
    <scope>NUCLEOTIDE SEQUENCE</scope>
</reference>
<accession>A0A814CZ69</accession>